<dbReference type="InterPro" id="IPR025459">
    <property type="entry name" value="DUF4279"/>
</dbReference>
<keyword evidence="2" id="KW-1185">Reference proteome</keyword>
<dbReference type="Proteomes" id="UP001605261">
    <property type="component" value="Unassembled WGS sequence"/>
</dbReference>
<evidence type="ECO:0000313" key="2">
    <source>
        <dbReference type="Proteomes" id="UP001605261"/>
    </source>
</evidence>
<dbReference type="EMBL" id="JBHGCJ010000012">
    <property type="protein sequence ID" value="MFG6110513.1"/>
    <property type="molecule type" value="Genomic_DNA"/>
</dbReference>
<evidence type="ECO:0000313" key="1">
    <source>
        <dbReference type="EMBL" id="MFG6110513.1"/>
    </source>
</evidence>
<proteinExistence type="predicted"/>
<organism evidence="1 2">
    <name type="scientific">Stenotrophomonas nematodicola</name>
    <dbReference type="NCBI Taxonomy" id="2656746"/>
    <lineage>
        <taxon>Bacteria</taxon>
        <taxon>Pseudomonadati</taxon>
        <taxon>Pseudomonadota</taxon>
        <taxon>Gammaproteobacteria</taxon>
        <taxon>Lysobacterales</taxon>
        <taxon>Lysobacteraceae</taxon>
        <taxon>Stenotrophomonas</taxon>
    </lineage>
</organism>
<dbReference type="Pfam" id="PF14106">
    <property type="entry name" value="DUF4279"/>
    <property type="match status" value="1"/>
</dbReference>
<reference evidence="1 2" key="1">
    <citation type="submission" date="2024-09" db="EMBL/GenBank/DDBJ databases">
        <authorList>
            <consortium name="All-Russian atlas of soil microorganisms"/>
            <consortium name="as a basis for the search for new antimicrobial producers and enzymes with unique properties"/>
            <person name="Sokolova E.A."/>
            <person name="Voronina E.N."/>
        </authorList>
    </citation>
    <scope>NUCLEOTIDE SEQUENCE [LARGE SCALE GENOMIC DNA]</scope>
    <source>
        <strain evidence="1 2">AF-22b-331.1</strain>
    </source>
</reference>
<gene>
    <name evidence="1" type="ORF">ACEU0G_000388</name>
</gene>
<protein>
    <submittedName>
        <fullName evidence="1">DUF4279 domain-containing protein</fullName>
    </submittedName>
</protein>
<name>A0ABW7D311_9GAMM</name>
<sequence length="136" mass="15254">MNEKARYRISLRITHPNIRSIEISSRLGLEPDFSYTAGDRRLTPKGNEIGGIRKESFWCHELRSDDLTFELAISNLSQQLAKSKGFLDSLSSTGGHLEYFIGWFSAENSGFVLEGGLLRLLADLRISLAFDVYVGP</sequence>
<comment type="caution">
    <text evidence="1">The sequence shown here is derived from an EMBL/GenBank/DDBJ whole genome shotgun (WGS) entry which is preliminary data.</text>
</comment>
<dbReference type="RefSeq" id="WP_394164089.1">
    <property type="nucleotide sequence ID" value="NZ_JBHGCJ010000012.1"/>
</dbReference>
<accession>A0ABW7D311</accession>